<comment type="caution">
    <text evidence="1">The sequence shown here is derived from an EMBL/GenBank/DDBJ whole genome shotgun (WGS) entry which is preliminary data.</text>
</comment>
<dbReference type="PIRSF" id="PIRSF010372">
    <property type="entry name" value="PaiB"/>
    <property type="match status" value="1"/>
</dbReference>
<dbReference type="PANTHER" id="PTHR35802:SF1">
    <property type="entry name" value="PROTEASE SYNTHASE AND SPORULATION PROTEIN PAI 2"/>
    <property type="match status" value="1"/>
</dbReference>
<dbReference type="SUPFAM" id="SSF50475">
    <property type="entry name" value="FMN-binding split barrel"/>
    <property type="match status" value="1"/>
</dbReference>
<dbReference type="RefSeq" id="WP_183948910.1">
    <property type="nucleotide sequence ID" value="NZ_JACHHX010000016.1"/>
</dbReference>
<accession>A0A7W7Y187</accession>
<dbReference type="InterPro" id="IPR007396">
    <property type="entry name" value="TR_PAI2-type"/>
</dbReference>
<gene>
    <name evidence="1" type="ORF">HNQ58_002152</name>
</gene>
<evidence type="ECO:0000313" key="2">
    <source>
        <dbReference type="Proteomes" id="UP000519004"/>
    </source>
</evidence>
<proteinExistence type="predicted"/>
<keyword evidence="2" id="KW-1185">Reference proteome</keyword>
<sequence>MYMPRAFAEADLAGLDRLVERDPFVSLITSGSDGLPFASHLPVLYRRAGDQVLLEGHWARPNPQAQHAGPALAIVHGPHAYISPGWYPDKKDLPRVPTWNYAVAHLYGTLETFDDSTALADLVDRLSLRFETLVGSGWRFEHDRPDHVSQLRGIVGFRFRAERIELKFKLNQNHPEANVRNAAAALQALPGDNPRQVAALMLDRLARRTTE</sequence>
<dbReference type="Pfam" id="PF04299">
    <property type="entry name" value="FMN_bind_2"/>
    <property type="match status" value="1"/>
</dbReference>
<dbReference type="InterPro" id="IPR012349">
    <property type="entry name" value="Split_barrel_FMN-bd"/>
</dbReference>
<name>A0A7W7Y187_9GAMM</name>
<dbReference type="PANTHER" id="PTHR35802">
    <property type="entry name" value="PROTEASE SYNTHASE AND SPORULATION PROTEIN PAI 2"/>
    <property type="match status" value="1"/>
</dbReference>
<reference evidence="1 2" key="1">
    <citation type="submission" date="2020-08" db="EMBL/GenBank/DDBJ databases">
        <title>Genomic Encyclopedia of Type Strains, Phase IV (KMG-IV): sequencing the most valuable type-strain genomes for metagenomic binning, comparative biology and taxonomic classification.</title>
        <authorList>
            <person name="Goeker M."/>
        </authorList>
    </citation>
    <scope>NUCLEOTIDE SEQUENCE [LARGE SCALE GENOMIC DNA]</scope>
    <source>
        <strain evidence="1 2">DSM 25897</strain>
    </source>
</reference>
<evidence type="ECO:0000313" key="1">
    <source>
        <dbReference type="EMBL" id="MBB5016241.1"/>
    </source>
</evidence>
<dbReference type="Proteomes" id="UP000519004">
    <property type="component" value="Unassembled WGS sequence"/>
</dbReference>
<dbReference type="EMBL" id="JACHHX010000016">
    <property type="protein sequence ID" value="MBB5016241.1"/>
    <property type="molecule type" value="Genomic_DNA"/>
</dbReference>
<dbReference type="Gene3D" id="2.30.110.10">
    <property type="entry name" value="Electron Transport, Fmn-binding Protein, Chain A"/>
    <property type="match status" value="1"/>
</dbReference>
<protein>
    <submittedName>
        <fullName evidence="1">Transcriptional regulator</fullName>
    </submittedName>
</protein>
<dbReference type="AlphaFoldDB" id="A0A7W7Y187"/>
<organism evidence="1 2">
    <name type="scientific">Rehaibacterium terrae</name>
    <dbReference type="NCBI Taxonomy" id="1341696"/>
    <lineage>
        <taxon>Bacteria</taxon>
        <taxon>Pseudomonadati</taxon>
        <taxon>Pseudomonadota</taxon>
        <taxon>Gammaproteobacteria</taxon>
        <taxon>Lysobacterales</taxon>
        <taxon>Lysobacteraceae</taxon>
        <taxon>Rehaibacterium</taxon>
    </lineage>
</organism>